<reference evidence="8" key="1">
    <citation type="journal article" date="2014" name="Front. Microbiol.">
        <title>High frequency of phylogenetically diverse reductive dehalogenase-homologous genes in deep subseafloor sedimentary metagenomes.</title>
        <authorList>
            <person name="Kawai M."/>
            <person name="Futagami T."/>
            <person name="Toyoda A."/>
            <person name="Takaki Y."/>
            <person name="Nishi S."/>
            <person name="Hori S."/>
            <person name="Arai W."/>
            <person name="Tsubouchi T."/>
            <person name="Morono Y."/>
            <person name="Uchiyama I."/>
            <person name="Ito T."/>
            <person name="Fujiyama A."/>
            <person name="Inagaki F."/>
            <person name="Takami H."/>
        </authorList>
    </citation>
    <scope>NUCLEOTIDE SEQUENCE</scope>
    <source>
        <strain evidence="8">Expedition CK06-06</strain>
    </source>
</reference>
<dbReference type="PANTHER" id="PTHR21499">
    <property type="entry name" value="ASPARTATE KINASE"/>
    <property type="match status" value="1"/>
</dbReference>
<dbReference type="PROSITE" id="PS51671">
    <property type="entry name" value="ACT"/>
    <property type="match status" value="1"/>
</dbReference>
<evidence type="ECO:0000256" key="4">
    <source>
        <dbReference type="ARBA" id="ARBA00022741"/>
    </source>
</evidence>
<dbReference type="Pfam" id="PF22468">
    <property type="entry name" value="ACT_9"/>
    <property type="match status" value="1"/>
</dbReference>
<dbReference type="InterPro" id="IPR054352">
    <property type="entry name" value="ACT_Aspartokinase"/>
</dbReference>
<comment type="caution">
    <text evidence="8">The sequence shown here is derived from an EMBL/GenBank/DDBJ whole genome shotgun (WGS) entry which is preliminary data.</text>
</comment>
<evidence type="ECO:0000256" key="6">
    <source>
        <dbReference type="ARBA" id="ARBA00022840"/>
    </source>
</evidence>
<evidence type="ECO:0000259" key="7">
    <source>
        <dbReference type="PROSITE" id="PS51671"/>
    </source>
</evidence>
<evidence type="ECO:0000256" key="3">
    <source>
        <dbReference type="ARBA" id="ARBA00022679"/>
    </source>
</evidence>
<evidence type="ECO:0000256" key="5">
    <source>
        <dbReference type="ARBA" id="ARBA00022777"/>
    </source>
</evidence>
<feature type="non-terminal residue" evidence="8">
    <location>
        <position position="1"/>
    </location>
</feature>
<dbReference type="CDD" id="cd04923">
    <property type="entry name" value="ACT_AK-LysC-DapG-like_2"/>
    <property type="match status" value="1"/>
</dbReference>
<accession>X0TJR7</accession>
<dbReference type="InterPro" id="IPR002912">
    <property type="entry name" value="ACT_dom"/>
</dbReference>
<protein>
    <recommendedName>
        <fullName evidence="2">aspartate kinase</fullName>
        <ecNumber evidence="2">2.7.2.4</ecNumber>
    </recommendedName>
</protein>
<name>X0TJR7_9ZZZZ</name>
<evidence type="ECO:0000313" key="8">
    <source>
        <dbReference type="EMBL" id="GAF88397.1"/>
    </source>
</evidence>
<keyword evidence="4" id="KW-0547">Nucleotide-binding</keyword>
<dbReference type="GO" id="GO:0009089">
    <property type="term" value="P:lysine biosynthetic process via diaminopimelate"/>
    <property type="evidence" value="ECO:0007669"/>
    <property type="project" value="TreeGrafter"/>
</dbReference>
<keyword evidence="3" id="KW-0808">Transferase</keyword>
<keyword evidence="5" id="KW-0418">Kinase</keyword>
<dbReference type="AlphaFoldDB" id="X0TJR7"/>
<proteinExistence type="inferred from homology"/>
<evidence type="ECO:0000256" key="2">
    <source>
        <dbReference type="ARBA" id="ARBA00013059"/>
    </source>
</evidence>
<organism evidence="8">
    <name type="scientific">marine sediment metagenome</name>
    <dbReference type="NCBI Taxonomy" id="412755"/>
    <lineage>
        <taxon>unclassified sequences</taxon>
        <taxon>metagenomes</taxon>
        <taxon>ecological metagenomes</taxon>
    </lineage>
</organism>
<gene>
    <name evidence="8" type="ORF">S01H1_23864</name>
</gene>
<dbReference type="Gene3D" id="3.30.2130.10">
    <property type="entry name" value="VC0802-like"/>
    <property type="match status" value="1"/>
</dbReference>
<dbReference type="GO" id="GO:0005524">
    <property type="term" value="F:ATP binding"/>
    <property type="evidence" value="ECO:0007669"/>
    <property type="project" value="UniProtKB-KW"/>
</dbReference>
<dbReference type="GO" id="GO:0005829">
    <property type="term" value="C:cytosol"/>
    <property type="evidence" value="ECO:0007669"/>
    <property type="project" value="TreeGrafter"/>
</dbReference>
<dbReference type="SUPFAM" id="SSF55021">
    <property type="entry name" value="ACT-like"/>
    <property type="match status" value="1"/>
</dbReference>
<evidence type="ECO:0000256" key="1">
    <source>
        <dbReference type="ARBA" id="ARBA00010122"/>
    </source>
</evidence>
<dbReference type="InterPro" id="IPR045865">
    <property type="entry name" value="ACT-like_dom_sf"/>
</dbReference>
<dbReference type="EC" id="2.7.2.4" evidence="2"/>
<keyword evidence="6" id="KW-0067">ATP-binding</keyword>
<dbReference type="GO" id="GO:0004072">
    <property type="term" value="F:aspartate kinase activity"/>
    <property type="evidence" value="ECO:0007669"/>
    <property type="project" value="UniProtKB-EC"/>
</dbReference>
<dbReference type="GO" id="GO:0009090">
    <property type="term" value="P:homoserine biosynthetic process"/>
    <property type="evidence" value="ECO:0007669"/>
    <property type="project" value="TreeGrafter"/>
</dbReference>
<feature type="non-terminal residue" evidence="8">
    <location>
        <position position="112"/>
    </location>
</feature>
<comment type="similarity">
    <text evidence="1">Belongs to the aspartokinase family.</text>
</comment>
<dbReference type="PANTHER" id="PTHR21499:SF3">
    <property type="entry name" value="ASPARTOKINASE"/>
    <property type="match status" value="1"/>
</dbReference>
<feature type="domain" description="ACT" evidence="7">
    <location>
        <begin position="50"/>
        <end position="112"/>
    </location>
</feature>
<dbReference type="EMBL" id="BARS01013940">
    <property type="protein sequence ID" value="GAF88397.1"/>
    <property type="molecule type" value="Genomic_DNA"/>
</dbReference>
<sequence length="112" mass="12163">QNASINNITDLTFTVTKDQLNRAMQVAEPIARSIGARECTSDSRLGEVSIIGTGIKSTPGYAAKMFGALSEQGINIQLITTSDIRITCIINEAQVKDAVRTLHRVFEPEAKK</sequence>